<dbReference type="PIRSF" id="PIRSF036417">
    <property type="entry name" value="3-ktacl-CoA_syn"/>
    <property type="match status" value="1"/>
</dbReference>
<comment type="pathway">
    <text evidence="1 6">Lipid metabolism; fatty acid biosynthesis.</text>
</comment>
<evidence type="ECO:0000259" key="9">
    <source>
        <dbReference type="Pfam" id="PF08541"/>
    </source>
</evidence>
<dbReference type="CDD" id="cd00831">
    <property type="entry name" value="CHS_like"/>
    <property type="match status" value="1"/>
</dbReference>
<feature type="domain" description="FAE" evidence="8">
    <location>
        <begin position="111"/>
        <end position="396"/>
    </location>
</feature>
<dbReference type="Proteomes" id="UP000091857">
    <property type="component" value="Chromosome 2"/>
</dbReference>
<keyword evidence="7" id="KW-0472">Membrane</keyword>
<accession>A0A2C9WGE1</accession>
<comment type="caution">
    <text evidence="10">The sequence shown here is derived from an EMBL/GenBank/DDBJ whole genome shotgun (WGS) entry which is preliminary data.</text>
</comment>
<dbReference type="EMBL" id="CM004388">
    <property type="protein sequence ID" value="OAY59021.1"/>
    <property type="molecule type" value="Genomic_DNA"/>
</dbReference>
<dbReference type="PANTHER" id="PTHR31561">
    <property type="entry name" value="3-KETOACYL-COA SYNTHASE"/>
    <property type="match status" value="1"/>
</dbReference>
<dbReference type="Pfam" id="PF08392">
    <property type="entry name" value="FAE1_CUT1_RppA"/>
    <property type="match status" value="1"/>
</dbReference>
<dbReference type="GO" id="GO:0006633">
    <property type="term" value="P:fatty acid biosynthetic process"/>
    <property type="evidence" value="ECO:0007669"/>
    <property type="project" value="UniProtKB-UniPathway"/>
</dbReference>
<dbReference type="OMA" id="THKGMDN"/>
<dbReference type="STRING" id="3983.A0A2C9WGE1"/>
<sequence length="509" mass="57247">MEKEQDTLSTEIVNRGIQDSGPYAGSLSFSVRVRRGLPDFLNTVNLKYVKLGYAYLLSHSIYFFTAPFVIFIFSFVLGKLTWKDFYPKCDHLDAVFLCGMLGLILYLYLDSTPRSTYLVDFACFRPPDELKISREEFIELARKSGKFGDAAIEFQQQALKNSGIGDESYMPRVVFRPGQGITLKDGREEAATVMFGAVDDLLAATKIKTKDIKVLVVNCGILNPTPSLSAMVINHYKLRHNISSFNLGGMGCAAGVIAIDLAKDLLNAYPGSYALVVSTEAVTYTWYTGNDPDMLLANSFFRMGAAAMLLSSCRLDRWRSKYELKQLVRTHKGMDNRSFKSVHLKEDRQGRQGLSVSKDVIEVAGHALKANITTLGPLVLPVSEQVHFFTNLLFKKKSKKPYIPDYKLAFEHVCLLATSKMVLNELQKNLELTDEYMEASRKTLERFGNTSSSSIWYELAYLEANSRIKKGDRIWQIAFGSGFKCNSVVWKALRSVGKPERSPWIQESV</sequence>
<evidence type="ECO:0000256" key="7">
    <source>
        <dbReference type="SAM" id="Phobius"/>
    </source>
</evidence>
<dbReference type="InterPro" id="IPR012392">
    <property type="entry name" value="3-ktacl-CoA_syn"/>
</dbReference>
<evidence type="ECO:0000256" key="1">
    <source>
        <dbReference type="ARBA" id="ARBA00005194"/>
    </source>
</evidence>
<dbReference type="EC" id="2.3.1.-" evidence="6"/>
<dbReference type="Gramene" id="Manes.02G225200.1.v8.1">
    <property type="protein sequence ID" value="Manes.02G225200.1.v8.1.CDS"/>
    <property type="gene ID" value="Manes.02G225200.v8.1"/>
</dbReference>
<keyword evidence="11" id="KW-1185">Reference proteome</keyword>
<dbReference type="InterPro" id="IPR013747">
    <property type="entry name" value="ACP_syn_III_C"/>
</dbReference>
<dbReference type="UniPathway" id="UPA00094"/>
<keyword evidence="7" id="KW-1133">Transmembrane helix</keyword>
<dbReference type="GO" id="GO:0009922">
    <property type="term" value="F:fatty acid elongase activity"/>
    <property type="evidence" value="ECO:0007669"/>
    <property type="project" value="UniProtKB-EC"/>
</dbReference>
<dbReference type="InterPro" id="IPR016039">
    <property type="entry name" value="Thiolase-like"/>
</dbReference>
<evidence type="ECO:0000256" key="4">
    <source>
        <dbReference type="ARBA" id="ARBA00023315"/>
    </source>
</evidence>
<proteinExistence type="inferred from homology"/>
<evidence type="ECO:0000259" key="8">
    <source>
        <dbReference type="Pfam" id="PF08392"/>
    </source>
</evidence>
<dbReference type="AlphaFoldDB" id="A0A2C9WGE1"/>
<evidence type="ECO:0000313" key="11">
    <source>
        <dbReference type="Proteomes" id="UP000091857"/>
    </source>
</evidence>
<dbReference type="OrthoDB" id="329835at2759"/>
<keyword evidence="3 6" id="KW-0808">Transferase</keyword>
<feature type="transmembrane region" description="Helical" evidence="7">
    <location>
        <begin position="92"/>
        <end position="109"/>
    </location>
</feature>
<feature type="domain" description="Beta-ketoacyl-[acyl-carrier-protein] synthase III C-terminal" evidence="9">
    <location>
        <begin position="412"/>
        <end position="491"/>
    </location>
</feature>
<keyword evidence="4 6" id="KW-0012">Acyltransferase</keyword>
<dbReference type="Gene3D" id="3.40.47.10">
    <property type="match status" value="1"/>
</dbReference>
<evidence type="ECO:0000313" key="10">
    <source>
        <dbReference type="EMBL" id="OAY59021.1"/>
    </source>
</evidence>
<keyword evidence="7" id="KW-0812">Transmembrane</keyword>
<evidence type="ECO:0000256" key="3">
    <source>
        <dbReference type="ARBA" id="ARBA00022679"/>
    </source>
</evidence>
<dbReference type="SUPFAM" id="SSF53901">
    <property type="entry name" value="Thiolase-like"/>
    <property type="match status" value="2"/>
</dbReference>
<evidence type="ECO:0000256" key="2">
    <source>
        <dbReference type="ARBA" id="ARBA00005531"/>
    </source>
</evidence>
<reference evidence="11" key="1">
    <citation type="journal article" date="2016" name="Nat. Biotechnol.">
        <title>Sequencing wild and cultivated cassava and related species reveals extensive interspecific hybridization and genetic diversity.</title>
        <authorList>
            <person name="Bredeson J.V."/>
            <person name="Lyons J.B."/>
            <person name="Prochnik S.E."/>
            <person name="Wu G.A."/>
            <person name="Ha C.M."/>
            <person name="Edsinger-Gonzales E."/>
            <person name="Grimwood J."/>
            <person name="Schmutz J."/>
            <person name="Rabbi I.Y."/>
            <person name="Egesi C."/>
            <person name="Nauluvula P."/>
            <person name="Lebot V."/>
            <person name="Ndunguru J."/>
            <person name="Mkamilo G."/>
            <person name="Bart R.S."/>
            <person name="Setter T.L."/>
            <person name="Gleadow R.M."/>
            <person name="Kulakow P."/>
            <person name="Ferguson M.E."/>
            <person name="Rounsley S."/>
            <person name="Rokhsar D.S."/>
        </authorList>
    </citation>
    <scope>NUCLEOTIDE SEQUENCE [LARGE SCALE GENOMIC DNA]</scope>
    <source>
        <strain evidence="11">cv. AM560-2</strain>
    </source>
</reference>
<dbReference type="Pfam" id="PF08541">
    <property type="entry name" value="ACP_syn_III_C"/>
    <property type="match status" value="1"/>
</dbReference>
<dbReference type="InterPro" id="IPR013601">
    <property type="entry name" value="FAE1_typ3_polyketide_synth"/>
</dbReference>
<dbReference type="GO" id="GO:0016020">
    <property type="term" value="C:membrane"/>
    <property type="evidence" value="ECO:0007669"/>
    <property type="project" value="InterPro"/>
</dbReference>
<evidence type="ECO:0000256" key="5">
    <source>
        <dbReference type="ARBA" id="ARBA00047375"/>
    </source>
</evidence>
<name>A0A2C9WGE1_MANES</name>
<feature type="transmembrane region" description="Helical" evidence="7">
    <location>
        <begin position="61"/>
        <end position="80"/>
    </location>
</feature>
<gene>
    <name evidence="10" type="ORF">MANES_02G225200v8</name>
</gene>
<comment type="catalytic activity">
    <reaction evidence="5">
        <text>a very-long-chain acyl-CoA + malonyl-CoA + H(+) = a very-long-chain 3-oxoacyl-CoA + CO2 + CoA</text>
        <dbReference type="Rhea" id="RHEA:32727"/>
        <dbReference type="ChEBI" id="CHEBI:15378"/>
        <dbReference type="ChEBI" id="CHEBI:16526"/>
        <dbReference type="ChEBI" id="CHEBI:57287"/>
        <dbReference type="ChEBI" id="CHEBI:57384"/>
        <dbReference type="ChEBI" id="CHEBI:90725"/>
        <dbReference type="ChEBI" id="CHEBI:90736"/>
        <dbReference type="EC" id="2.3.1.199"/>
    </reaction>
</comment>
<comment type="similarity">
    <text evidence="2 6">Belongs to the thiolase-like superfamily. Chalcone/stilbene synthases family.</text>
</comment>
<evidence type="ECO:0000256" key="6">
    <source>
        <dbReference type="PIRNR" id="PIRNR036417"/>
    </source>
</evidence>
<protein>
    <recommendedName>
        <fullName evidence="6">3-ketoacyl-CoA synthase</fullName>
        <ecNumber evidence="6">2.3.1.-</ecNumber>
    </recommendedName>
</protein>
<organism evidence="10 11">
    <name type="scientific">Manihot esculenta</name>
    <name type="common">Cassava</name>
    <name type="synonym">Jatropha manihot</name>
    <dbReference type="NCBI Taxonomy" id="3983"/>
    <lineage>
        <taxon>Eukaryota</taxon>
        <taxon>Viridiplantae</taxon>
        <taxon>Streptophyta</taxon>
        <taxon>Embryophyta</taxon>
        <taxon>Tracheophyta</taxon>
        <taxon>Spermatophyta</taxon>
        <taxon>Magnoliopsida</taxon>
        <taxon>eudicotyledons</taxon>
        <taxon>Gunneridae</taxon>
        <taxon>Pentapetalae</taxon>
        <taxon>rosids</taxon>
        <taxon>fabids</taxon>
        <taxon>Malpighiales</taxon>
        <taxon>Euphorbiaceae</taxon>
        <taxon>Crotonoideae</taxon>
        <taxon>Manihoteae</taxon>
        <taxon>Manihot</taxon>
    </lineage>
</organism>